<protein>
    <submittedName>
        <fullName evidence="1">Uncharacterized protein</fullName>
    </submittedName>
</protein>
<accession>A0A6J4HEY3</accession>
<dbReference type="AlphaFoldDB" id="A0A6J4HEY3"/>
<reference evidence="1" key="1">
    <citation type="submission" date="2020-02" db="EMBL/GenBank/DDBJ databases">
        <authorList>
            <person name="Meier V. D."/>
        </authorList>
    </citation>
    <scope>NUCLEOTIDE SEQUENCE</scope>
    <source>
        <strain evidence="1">AVDCRST_MAG92</strain>
    </source>
</reference>
<gene>
    <name evidence="1" type="ORF">AVDCRST_MAG92-551</name>
</gene>
<name>A0A6J4HEY3_9CYAN</name>
<proteinExistence type="predicted"/>
<evidence type="ECO:0000313" key="1">
    <source>
        <dbReference type="EMBL" id="CAA9220280.1"/>
    </source>
</evidence>
<organism evidence="1">
    <name type="scientific">uncultured Coleofasciculus sp</name>
    <dbReference type="NCBI Taxonomy" id="1267456"/>
    <lineage>
        <taxon>Bacteria</taxon>
        <taxon>Bacillati</taxon>
        <taxon>Cyanobacteriota</taxon>
        <taxon>Cyanophyceae</taxon>
        <taxon>Coleofasciculales</taxon>
        <taxon>Coleofasciculaceae</taxon>
        <taxon>Coleofasciculus</taxon>
        <taxon>environmental samples</taxon>
    </lineage>
</organism>
<sequence length="41" mass="4596">MHRILLIAVIRPAEQELAASNTKTLVFVLDGAIADIYQWQS</sequence>
<dbReference type="EMBL" id="CADCTM010000074">
    <property type="protein sequence ID" value="CAA9220280.1"/>
    <property type="molecule type" value="Genomic_DNA"/>
</dbReference>